<dbReference type="Pfam" id="PF03942">
    <property type="entry name" value="DTW"/>
    <property type="match status" value="1"/>
</dbReference>
<evidence type="ECO:0000313" key="16">
    <source>
        <dbReference type="Proteomes" id="UP000188354"/>
    </source>
</evidence>
<evidence type="ECO:0000256" key="6">
    <source>
        <dbReference type="ARBA" id="ARBA00022694"/>
    </source>
</evidence>
<evidence type="ECO:0000313" key="15">
    <source>
        <dbReference type="EMBL" id="OIW16342.1"/>
    </source>
</evidence>
<organism evidence="15 16">
    <name type="scientific">Lupinus angustifolius</name>
    <name type="common">Narrow-leaved blue lupine</name>
    <dbReference type="NCBI Taxonomy" id="3871"/>
    <lineage>
        <taxon>Eukaryota</taxon>
        <taxon>Viridiplantae</taxon>
        <taxon>Streptophyta</taxon>
        <taxon>Embryophyta</taxon>
        <taxon>Tracheophyta</taxon>
        <taxon>Spermatophyta</taxon>
        <taxon>Magnoliopsida</taxon>
        <taxon>eudicotyledons</taxon>
        <taxon>Gunneridae</taxon>
        <taxon>Pentapetalae</taxon>
        <taxon>rosids</taxon>
        <taxon>fabids</taxon>
        <taxon>Fabales</taxon>
        <taxon>Fabaceae</taxon>
        <taxon>Papilionoideae</taxon>
        <taxon>50 kb inversion clade</taxon>
        <taxon>genistoids sensu lato</taxon>
        <taxon>core genistoids</taxon>
        <taxon>Genisteae</taxon>
        <taxon>Lupinus</taxon>
    </lineage>
</organism>
<dbReference type="InterPro" id="IPR050905">
    <property type="entry name" value="Plant_NBS-LRR"/>
</dbReference>
<dbReference type="GO" id="GO:0008033">
    <property type="term" value="P:tRNA processing"/>
    <property type="evidence" value="ECO:0007669"/>
    <property type="project" value="UniProtKB-KW"/>
</dbReference>
<dbReference type="SMART" id="SM01144">
    <property type="entry name" value="DTW"/>
    <property type="match status" value="1"/>
</dbReference>
<dbReference type="Gramene" id="OIW16342">
    <property type="protein sequence ID" value="OIW16342"/>
    <property type="gene ID" value="TanjilG_19058"/>
</dbReference>
<evidence type="ECO:0000256" key="11">
    <source>
        <dbReference type="ARBA" id="ARBA00048718"/>
    </source>
</evidence>
<comment type="similarity">
    <text evidence="1">Belongs to the disease resistance NB-LRR family.</text>
</comment>
<dbReference type="Pfam" id="PF23247">
    <property type="entry name" value="LRR_RPS2"/>
    <property type="match status" value="4"/>
</dbReference>
<dbReference type="InterPro" id="IPR032675">
    <property type="entry name" value="LRR_dom_sf"/>
</dbReference>
<dbReference type="GO" id="GO:0006952">
    <property type="term" value="P:defense response"/>
    <property type="evidence" value="ECO:0007669"/>
    <property type="project" value="UniProtKB-KW"/>
</dbReference>
<keyword evidence="12" id="KW-0175">Coiled coil</keyword>
<dbReference type="GO" id="GO:0005524">
    <property type="term" value="F:ATP binding"/>
    <property type="evidence" value="ECO:0007669"/>
    <property type="project" value="UniProtKB-KW"/>
</dbReference>
<dbReference type="InterPro" id="IPR003593">
    <property type="entry name" value="AAA+_ATPase"/>
</dbReference>
<reference evidence="15 16" key="1">
    <citation type="journal article" date="2017" name="Plant Biotechnol. J.">
        <title>A comprehensive draft genome sequence for lupin (Lupinus angustifolius), an emerging health food: insights into plant-microbe interactions and legume evolution.</title>
        <authorList>
            <person name="Hane J.K."/>
            <person name="Ming Y."/>
            <person name="Kamphuis L.G."/>
            <person name="Nelson M.N."/>
            <person name="Garg G."/>
            <person name="Atkins C.A."/>
            <person name="Bayer P.E."/>
            <person name="Bravo A."/>
            <person name="Bringans S."/>
            <person name="Cannon S."/>
            <person name="Edwards D."/>
            <person name="Foley R."/>
            <person name="Gao L.L."/>
            <person name="Harrison M.J."/>
            <person name="Huang W."/>
            <person name="Hurgobin B."/>
            <person name="Li S."/>
            <person name="Liu C.W."/>
            <person name="McGrath A."/>
            <person name="Morahan G."/>
            <person name="Murray J."/>
            <person name="Weller J."/>
            <person name="Jian J."/>
            <person name="Singh K.B."/>
        </authorList>
    </citation>
    <scope>NUCLEOTIDE SEQUENCE [LARGE SCALE GENOMIC DNA]</scope>
    <source>
        <strain evidence="16">cv. Tanjil</strain>
        <tissue evidence="15">Whole plant</tissue>
    </source>
</reference>
<dbReference type="SUPFAM" id="SSF52540">
    <property type="entry name" value="P-loop containing nucleoside triphosphate hydrolases"/>
    <property type="match status" value="1"/>
</dbReference>
<keyword evidence="4" id="KW-0808">Transferase</keyword>
<dbReference type="Proteomes" id="UP000188354">
    <property type="component" value="Chromosome LG02"/>
</dbReference>
<keyword evidence="10" id="KW-0067">ATP-binding</keyword>
<dbReference type="FunFam" id="1.10.10.10:FF:000322">
    <property type="entry name" value="Probable disease resistance protein At1g63360"/>
    <property type="match status" value="1"/>
</dbReference>
<dbReference type="InterPro" id="IPR005636">
    <property type="entry name" value="DTW"/>
</dbReference>
<sequence length="1616" mass="182344">MAEVVVSIAGKLSEYVVALVIRQGQYLFHVSRIIKNLERKKEELISTRDEVQKRVEATNKTERVNDAVLEWLSEVKKLIEEVEKLEAGTETNSSCFRGKCSIRKRYRLYKQMHKKIERMVQLDKKGQFETISLPAPIPDIEYFSSGNIVYFESTENASDQLLEALQDDRSFIIGLYGMGGSGKTTLVKAVGNKAKALNLFDQVVFATVSQTPDVKKIQDEIADLMGLKLNENSEAGRARRISLRLQSKERILVILDDVWSKLELEDIGIPCNGNHWECKVILTTRLRRVCTLMNCQREIPLLLLSEEEAWMLLKKHSGIDDKSLSNLSNVARQVAIECKGLPIAIEALGSSLKRKPIEEWKAALDSLRHSKPIDVEEGVRDAFSCIELSYNHLKSKGDKLMFLICSMFPEDHEIFVEDLISYGVGLGVCGEVESFDSARSWLRASINKLVDSSLLMHSEKNKDHFAVAHRTDHVKMHDMVRDVALWIASRSIDHNILVNLAKDLNTLAENGGINNYFAVSSWHNRTDRIDARVDAPKLEILLLNTRTSLDLRTASFEGIKGIKVMAIISEGYRTSLSLPPSIHSLTNLRTLRLRRWELGDISFILSLKKLEVLDVQACSFKELPNEIEKLSKLKLLDLSGCTVLENYNSKAIGRCTQLEELYVSGPLFHRDDTGIYPSQQFVNDITLPNLWRYTLELGHLQTFGYGINENSSMRSLSLKEFDVSMFTASKMNLIQQAEDIYLNRLHGGCKNIVPEMVQAVGGMDDLTKLRLRSCSEIECLIDTTSHNDDFLMHALLPGLVKLELEEMENLIELCRGSTPHALSFFEKLEEVHIRKCQQLQSIFPRNCELRNLKILKIDGRGFSHSTVAISCAAVALFSMSVAQSLQQLEEISIADCKELRHIISKEEDEISPALNKSHLMLPNLKKLSIHYCPKLEFALPSSCAAGLVQLQELEISKASELKYIFGNYDQEHHSLQQNEIRSNPPALKVLKLQNLSNFLRICIGNYQPWCPSLRDLSCVNCPKLSLSCIHLMIGSEAKQQHLDTGVSFEEEQKNHLTSTLERIEIRGFSELKFIWSDSTPTQMLSLQYLQYLKVGGCSKLKHVFSIVVLRSLPELSSLVIHHCEELEEIIAENEESQNQANNKVCFPKLRHLAVKKCNKLKSLFSIAMVGMLPQISTLHISEAATLVEVFKHSSEDSIVYGFSTSAQTQTMAYVRTRLIQPKTSFNLLFNTTHLPNNLRILNMSITQGKSKRPICPSCSKPTRTCLCSRILTPAIDNSVNVTILQHVLESNHPLNSTRIAKLGFKNLTLATISDVNFETRFMIRLFEILGRVESGLNGLFSHKSWEIGVTQELFREKDSNLIDCAGKDSGLKNGDDNGDVPSSSISDGLVVNDQVEKKLIYSKLDSNGGVCEENEDYAISVTIGKYGAISSMSHIWMPQLQSQSHKLSFDKILTYHEACEALSKGFLVKKFQMRQLDKGNNLEEYEEFELEVPSGSVLLFPSDKAVSVNGLEAIGYEVKNLIVLDGTWAKAKRVYSENPWLNILPHLKLEVNEMSLYSDVRQQPKAGYLSTIESIVYALRALGEKNHEGLDNLLDTFESMVGDQRRCKDERLSKVT</sequence>
<keyword evidence="5" id="KW-0949">S-adenosyl-L-methionine</keyword>
<feature type="coiled-coil region" evidence="12">
    <location>
        <begin position="30"/>
        <end position="88"/>
    </location>
</feature>
<dbReference type="Gene3D" id="1.10.10.10">
    <property type="entry name" value="Winged helix-like DNA-binding domain superfamily/Winged helix DNA-binding domain"/>
    <property type="match status" value="1"/>
</dbReference>
<dbReference type="SMART" id="SM00382">
    <property type="entry name" value="AAA"/>
    <property type="match status" value="1"/>
</dbReference>
<keyword evidence="3" id="KW-0433">Leucine-rich repeat</keyword>
<keyword evidence="16" id="KW-1185">Reference proteome</keyword>
<feature type="domain" description="DTW" evidence="14">
    <location>
        <begin position="1251"/>
        <end position="1609"/>
    </location>
</feature>
<keyword evidence="6" id="KW-0819">tRNA processing</keyword>
<dbReference type="PANTHER" id="PTHR33463">
    <property type="entry name" value="NB-ARC DOMAIN-CONTAINING PROTEIN-RELATED"/>
    <property type="match status" value="1"/>
</dbReference>
<dbReference type="Gene3D" id="1.10.8.430">
    <property type="entry name" value="Helical domain of apoptotic protease-activating factors"/>
    <property type="match status" value="1"/>
</dbReference>
<keyword evidence="9" id="KW-0611">Plant defense</keyword>
<dbReference type="InterPro" id="IPR036388">
    <property type="entry name" value="WH-like_DNA-bd_sf"/>
</dbReference>
<dbReference type="EMBL" id="CM007362">
    <property type="protein sequence ID" value="OIW16342.1"/>
    <property type="molecule type" value="Genomic_DNA"/>
</dbReference>
<dbReference type="InterPro" id="IPR042197">
    <property type="entry name" value="Apaf_helical"/>
</dbReference>
<dbReference type="PANTHER" id="PTHR33463:SF183">
    <property type="entry name" value="NB-ARC DOMAIN DISEASE RESISTANCE PROTEIN"/>
    <property type="match status" value="1"/>
</dbReference>
<evidence type="ECO:0000256" key="8">
    <source>
        <dbReference type="ARBA" id="ARBA00022741"/>
    </source>
</evidence>
<gene>
    <name evidence="15" type="ORF">TanjilG_19058</name>
</gene>
<accession>A0A4P1RRQ4</accession>
<protein>
    <recommendedName>
        <fullName evidence="2">tRNA-uridine aminocarboxypropyltransferase</fullName>
        <ecNumber evidence="2">2.5.1.25</ecNumber>
    </recommendedName>
</protein>
<evidence type="ECO:0000256" key="12">
    <source>
        <dbReference type="SAM" id="Coils"/>
    </source>
</evidence>
<evidence type="ECO:0000256" key="9">
    <source>
        <dbReference type="ARBA" id="ARBA00022821"/>
    </source>
</evidence>
<dbReference type="Gene3D" id="3.80.10.10">
    <property type="entry name" value="Ribonuclease Inhibitor"/>
    <property type="match status" value="2"/>
</dbReference>
<dbReference type="Gene3D" id="3.40.50.300">
    <property type="entry name" value="P-loop containing nucleotide triphosphate hydrolases"/>
    <property type="match status" value="1"/>
</dbReference>
<evidence type="ECO:0000256" key="7">
    <source>
        <dbReference type="ARBA" id="ARBA00022737"/>
    </source>
</evidence>
<dbReference type="InterPro" id="IPR002182">
    <property type="entry name" value="NB-ARC"/>
</dbReference>
<name>A0A4P1RRQ4_LUPAN</name>
<dbReference type="PRINTS" id="PR00364">
    <property type="entry name" value="DISEASERSIST"/>
</dbReference>
<evidence type="ECO:0000256" key="4">
    <source>
        <dbReference type="ARBA" id="ARBA00022679"/>
    </source>
</evidence>
<dbReference type="InterPro" id="IPR057135">
    <property type="entry name" value="At4g27190-like_LRR"/>
</dbReference>
<dbReference type="GO" id="GO:0016432">
    <property type="term" value="F:tRNA-uridine aminocarboxypropyltransferase activity"/>
    <property type="evidence" value="ECO:0007669"/>
    <property type="project" value="UniProtKB-EC"/>
</dbReference>
<proteinExistence type="inferred from homology"/>
<evidence type="ECO:0000256" key="10">
    <source>
        <dbReference type="ARBA" id="ARBA00022840"/>
    </source>
</evidence>
<dbReference type="Pfam" id="PF00931">
    <property type="entry name" value="NB-ARC"/>
    <property type="match status" value="1"/>
</dbReference>
<feature type="domain" description="AAA+ ATPase" evidence="13">
    <location>
        <begin position="169"/>
        <end position="305"/>
    </location>
</feature>
<dbReference type="GO" id="GO:0043531">
    <property type="term" value="F:ADP binding"/>
    <property type="evidence" value="ECO:0007669"/>
    <property type="project" value="InterPro"/>
</dbReference>
<comment type="catalytic activity">
    <reaction evidence="11">
        <text>a uridine in tRNA + S-adenosyl-L-methionine = a 3-[(3S)-3-amino-3-carboxypropyl]uridine in tRNA + S-methyl-5'-thioadenosine + H(+)</text>
        <dbReference type="Rhea" id="RHEA:62432"/>
        <dbReference type="Rhea" id="RHEA-COMP:13339"/>
        <dbReference type="Rhea" id="RHEA-COMP:16092"/>
        <dbReference type="ChEBI" id="CHEBI:15378"/>
        <dbReference type="ChEBI" id="CHEBI:17509"/>
        <dbReference type="ChEBI" id="CHEBI:59789"/>
        <dbReference type="ChEBI" id="CHEBI:65315"/>
        <dbReference type="ChEBI" id="CHEBI:82930"/>
        <dbReference type="EC" id="2.5.1.25"/>
    </reaction>
</comment>
<dbReference type="FunFam" id="3.40.50.300:FF:001091">
    <property type="entry name" value="Probable disease resistance protein At1g61300"/>
    <property type="match status" value="1"/>
</dbReference>
<evidence type="ECO:0000256" key="1">
    <source>
        <dbReference type="ARBA" id="ARBA00008894"/>
    </source>
</evidence>
<dbReference type="InterPro" id="IPR027417">
    <property type="entry name" value="P-loop_NTPase"/>
</dbReference>
<keyword evidence="7" id="KW-0677">Repeat</keyword>
<keyword evidence="8" id="KW-0547">Nucleotide-binding</keyword>
<dbReference type="STRING" id="3871.A0A4P1RRQ4"/>
<dbReference type="SUPFAM" id="SSF52058">
    <property type="entry name" value="L domain-like"/>
    <property type="match status" value="2"/>
</dbReference>
<evidence type="ECO:0000259" key="14">
    <source>
        <dbReference type="SMART" id="SM01144"/>
    </source>
</evidence>
<evidence type="ECO:0000256" key="3">
    <source>
        <dbReference type="ARBA" id="ARBA00022614"/>
    </source>
</evidence>
<evidence type="ECO:0000256" key="2">
    <source>
        <dbReference type="ARBA" id="ARBA00012386"/>
    </source>
</evidence>
<dbReference type="EC" id="2.5.1.25" evidence="2"/>
<evidence type="ECO:0000259" key="13">
    <source>
        <dbReference type="SMART" id="SM00382"/>
    </source>
</evidence>
<evidence type="ECO:0000256" key="5">
    <source>
        <dbReference type="ARBA" id="ARBA00022691"/>
    </source>
</evidence>